<evidence type="ECO:0000313" key="3">
    <source>
        <dbReference type="Proteomes" id="UP001139157"/>
    </source>
</evidence>
<name>A0A9X2EEC3_9NOCA</name>
<comment type="caution">
    <text evidence="2">The sequence shown here is derived from an EMBL/GenBank/DDBJ whole genome shotgun (WGS) entry which is preliminary data.</text>
</comment>
<dbReference type="PANTHER" id="PTHR35908:SF1">
    <property type="entry name" value="CONSERVED PROTEIN"/>
    <property type="match status" value="1"/>
</dbReference>
<feature type="domain" description="VOC" evidence="1">
    <location>
        <begin position="7"/>
        <end position="138"/>
    </location>
</feature>
<dbReference type="SUPFAM" id="SSF54593">
    <property type="entry name" value="Glyoxalase/Bleomycin resistance protein/Dihydroxybiphenyl dioxygenase"/>
    <property type="match status" value="1"/>
</dbReference>
<sequence length="154" mass="17134">MATSHPTLLSTVLDTTDTRGLAEFYRRLLGYQYRPGDEPPTGNESDDPDWLVLINPAGGSRLAFQRVPELPRATWPEPEVPQQIHLDLIVPTPAELTAQRDRAVALGATLLHDRFDDPIEPLYVFADPAGHPFCVFVATPRIFEPPADLTPLDR</sequence>
<proteinExistence type="predicted"/>
<evidence type="ECO:0000259" key="1">
    <source>
        <dbReference type="PROSITE" id="PS51819"/>
    </source>
</evidence>
<accession>A0A9X2EEC3</accession>
<gene>
    <name evidence="2" type="ORF">NDR86_28595</name>
</gene>
<dbReference type="AlphaFoldDB" id="A0A9X2EEC3"/>
<organism evidence="2 3">
    <name type="scientific">Nocardia pulmonis</name>
    <dbReference type="NCBI Taxonomy" id="2951408"/>
    <lineage>
        <taxon>Bacteria</taxon>
        <taxon>Bacillati</taxon>
        <taxon>Actinomycetota</taxon>
        <taxon>Actinomycetes</taxon>
        <taxon>Mycobacteriales</taxon>
        <taxon>Nocardiaceae</taxon>
        <taxon>Nocardia</taxon>
    </lineage>
</organism>
<dbReference type="Proteomes" id="UP001139157">
    <property type="component" value="Unassembled WGS sequence"/>
</dbReference>
<dbReference type="InterPro" id="IPR037523">
    <property type="entry name" value="VOC_core"/>
</dbReference>
<protein>
    <submittedName>
        <fullName evidence="2">VOC family protein</fullName>
    </submittedName>
</protein>
<dbReference type="InterPro" id="IPR029068">
    <property type="entry name" value="Glyas_Bleomycin-R_OHBP_Dase"/>
</dbReference>
<dbReference type="Gene3D" id="3.10.180.10">
    <property type="entry name" value="2,3-Dihydroxybiphenyl 1,2-Dioxygenase, domain 1"/>
    <property type="match status" value="1"/>
</dbReference>
<dbReference type="Pfam" id="PF18029">
    <property type="entry name" value="Glyoxalase_6"/>
    <property type="match status" value="1"/>
</dbReference>
<dbReference type="RefSeq" id="WP_251916603.1">
    <property type="nucleotide sequence ID" value="NZ_JAMRXG010000015.1"/>
</dbReference>
<dbReference type="InterPro" id="IPR041581">
    <property type="entry name" value="Glyoxalase_6"/>
</dbReference>
<keyword evidence="3" id="KW-1185">Reference proteome</keyword>
<reference evidence="2" key="1">
    <citation type="submission" date="2022-06" db="EMBL/GenBank/DDBJ databases">
        <title>Novel species in genus nocardia.</title>
        <authorList>
            <person name="Li F."/>
        </authorList>
    </citation>
    <scope>NUCLEOTIDE SEQUENCE</scope>
    <source>
        <strain evidence="2">CDC141</strain>
    </source>
</reference>
<dbReference type="PROSITE" id="PS51819">
    <property type="entry name" value="VOC"/>
    <property type="match status" value="1"/>
</dbReference>
<evidence type="ECO:0000313" key="2">
    <source>
        <dbReference type="EMBL" id="MCM6777453.1"/>
    </source>
</evidence>
<dbReference type="EMBL" id="JAMRXG010000015">
    <property type="protein sequence ID" value="MCM6777453.1"/>
    <property type="molecule type" value="Genomic_DNA"/>
</dbReference>
<dbReference type="PANTHER" id="PTHR35908">
    <property type="entry name" value="HYPOTHETICAL FUSION PROTEIN"/>
    <property type="match status" value="1"/>
</dbReference>
<dbReference type="CDD" id="cd06587">
    <property type="entry name" value="VOC"/>
    <property type="match status" value="1"/>
</dbReference>